<evidence type="ECO:0000313" key="5">
    <source>
        <dbReference type="RefSeq" id="XP_005185148.1"/>
    </source>
</evidence>
<dbReference type="AlphaFoldDB" id="A0A1I8MK47"/>
<feature type="compositionally biased region" description="Acidic residues" evidence="1">
    <location>
        <begin position="209"/>
        <end position="224"/>
    </location>
</feature>
<dbReference type="KEGG" id="mde:101892393"/>
<sequence>MKLFLVTLSCVLLVVNGLTYIPSSARLRRDVSELLAEPKNEYLPPTAEETNEAEVATELPVEEAEVQDTAVLGNDGYEYKTVKRVVVRSRRDVSHLSLNYLPPLEMAKPSNEYLPPAASEEEHQEEAMPSEENSQPAETKQAEEVEMATEAPEPSKEYLPPAQETKPEAEEMTISETPNKEYLPPAKEEEKEKEPASEEVNEEKPNEEISNEEAVTDAPLEDAPAEVKEAAPEAPIDNEETAVFAEDGYHYKQPSEVPMELMTIEQEPASNPETLAPLEEGVVEAEGPENGESAVLAEDGYHYRVIKRRS</sequence>
<dbReference type="RefSeq" id="XP_019892873.1">
    <property type="nucleotide sequence ID" value="XM_020037314.1"/>
</dbReference>
<accession>A0A1I8MK47</accession>
<dbReference type="RefSeq" id="XP_005185148.1">
    <property type="nucleotide sequence ID" value="XM_005185091.3"/>
</dbReference>
<gene>
    <name evidence="3" type="primary">101892393</name>
    <name evidence="5 6" type="synonym">LOC101892393</name>
</gene>
<dbReference type="eggNOG" id="ENOG502T8GF">
    <property type="taxonomic scope" value="Eukaryota"/>
</dbReference>
<evidence type="ECO:0000313" key="3">
    <source>
        <dbReference type="EnsemblMetazoa" id="MDOA005769-PA"/>
    </source>
</evidence>
<organism evidence="3">
    <name type="scientific">Musca domestica</name>
    <name type="common">House fly</name>
    <dbReference type="NCBI Taxonomy" id="7370"/>
    <lineage>
        <taxon>Eukaryota</taxon>
        <taxon>Metazoa</taxon>
        <taxon>Ecdysozoa</taxon>
        <taxon>Arthropoda</taxon>
        <taxon>Hexapoda</taxon>
        <taxon>Insecta</taxon>
        <taxon>Pterygota</taxon>
        <taxon>Neoptera</taxon>
        <taxon>Endopterygota</taxon>
        <taxon>Diptera</taxon>
        <taxon>Brachycera</taxon>
        <taxon>Muscomorpha</taxon>
        <taxon>Muscoidea</taxon>
        <taxon>Muscidae</taxon>
        <taxon>Musca</taxon>
    </lineage>
</organism>
<feature type="compositionally biased region" description="Basic and acidic residues" evidence="1">
    <location>
        <begin position="186"/>
        <end position="207"/>
    </location>
</feature>
<evidence type="ECO:0000313" key="6">
    <source>
        <dbReference type="RefSeq" id="XP_019892873.1"/>
    </source>
</evidence>
<dbReference type="InterPro" id="IPR004019">
    <property type="entry name" value="YLP_motif"/>
</dbReference>
<reference evidence="3" key="1">
    <citation type="submission" date="2020-05" db="UniProtKB">
        <authorList>
            <consortium name="EnsemblMetazoa"/>
        </authorList>
    </citation>
    <scope>IDENTIFICATION</scope>
    <source>
        <strain evidence="3">Aabys</strain>
    </source>
</reference>
<evidence type="ECO:0000256" key="2">
    <source>
        <dbReference type="SAM" id="SignalP"/>
    </source>
</evidence>
<dbReference type="InterPro" id="IPR004011">
    <property type="entry name" value="Gyr_motif"/>
</dbReference>
<dbReference type="Proteomes" id="UP001652621">
    <property type="component" value="Unplaced"/>
</dbReference>
<reference evidence="5 6" key="2">
    <citation type="submission" date="2025-04" db="UniProtKB">
        <authorList>
            <consortium name="RefSeq"/>
        </authorList>
    </citation>
    <scope>IDENTIFICATION</scope>
    <source>
        <strain evidence="5 6">Aabys</strain>
    </source>
</reference>
<evidence type="ECO:0000313" key="4">
    <source>
        <dbReference type="Proteomes" id="UP001652621"/>
    </source>
</evidence>
<proteinExistence type="predicted"/>
<dbReference type="SMART" id="SM00713">
    <property type="entry name" value="GYR"/>
    <property type="match status" value="1"/>
</dbReference>
<dbReference type="Pfam" id="PF02757">
    <property type="entry name" value="YLP"/>
    <property type="match status" value="3"/>
</dbReference>
<feature type="region of interest" description="Disordered" evidence="1">
    <location>
        <begin position="106"/>
        <end position="238"/>
    </location>
</feature>
<feature type="chain" id="PRO_5044560479" evidence="2">
    <location>
        <begin position="18"/>
        <end position="310"/>
    </location>
</feature>
<dbReference type="STRING" id="7370.A0A1I8MK47"/>
<keyword evidence="4" id="KW-1185">Reference proteome</keyword>
<protein>
    <submittedName>
        <fullName evidence="5 6">Uncharacterized protein LOC101892393</fullName>
    </submittedName>
</protein>
<keyword evidence="2" id="KW-0732">Signal</keyword>
<dbReference type="GeneID" id="101892393"/>
<name>A0A1I8MK47_MUSDO</name>
<dbReference type="VEuPathDB" id="VectorBase:MDOMA2_018940"/>
<dbReference type="OrthoDB" id="7882929at2759"/>
<dbReference type="Pfam" id="PF02756">
    <property type="entry name" value="GYR"/>
    <property type="match status" value="1"/>
</dbReference>
<feature type="signal peptide" evidence="2">
    <location>
        <begin position="1"/>
        <end position="17"/>
    </location>
</feature>
<dbReference type="EnsemblMetazoa" id="MDOA005769-RA">
    <property type="protein sequence ID" value="MDOA005769-PA"/>
    <property type="gene ID" value="MDOA005769"/>
</dbReference>
<evidence type="ECO:0000256" key="1">
    <source>
        <dbReference type="SAM" id="MobiDB-lite"/>
    </source>
</evidence>
<dbReference type="VEuPathDB" id="VectorBase:MDOA005769"/>